<dbReference type="PANTHER" id="PTHR33908">
    <property type="entry name" value="MANNOSYLTRANSFERASE YKCB-RELATED"/>
    <property type="match status" value="1"/>
</dbReference>
<keyword evidence="2" id="KW-1003">Cell membrane</keyword>
<evidence type="ECO:0000256" key="6">
    <source>
        <dbReference type="ARBA" id="ARBA00022989"/>
    </source>
</evidence>
<dbReference type="EMBL" id="JBHPEI010000022">
    <property type="protein sequence ID" value="MFC1799697.1"/>
    <property type="molecule type" value="Genomic_DNA"/>
</dbReference>
<accession>A0ABV6YNQ7</accession>
<feature type="non-terminal residue" evidence="10">
    <location>
        <position position="266"/>
    </location>
</feature>
<keyword evidence="3 10" id="KW-0328">Glycosyltransferase</keyword>
<evidence type="ECO:0000256" key="7">
    <source>
        <dbReference type="ARBA" id="ARBA00023136"/>
    </source>
</evidence>
<keyword evidence="4 10" id="KW-0808">Transferase</keyword>
<dbReference type="InterPro" id="IPR050297">
    <property type="entry name" value="LipidA_mod_glycosyltrf_83"/>
</dbReference>
<comment type="subcellular location">
    <subcellularLocation>
        <location evidence="1">Cell membrane</location>
        <topology evidence="1">Multi-pass membrane protein</topology>
    </subcellularLocation>
</comment>
<dbReference type="InterPro" id="IPR038731">
    <property type="entry name" value="RgtA/B/C-like"/>
</dbReference>
<dbReference type="Pfam" id="PF13231">
    <property type="entry name" value="PMT_2"/>
    <property type="match status" value="1"/>
</dbReference>
<keyword evidence="7 8" id="KW-0472">Membrane</keyword>
<feature type="transmembrane region" description="Helical" evidence="8">
    <location>
        <begin position="70"/>
        <end position="103"/>
    </location>
</feature>
<dbReference type="Proteomes" id="UP001594288">
    <property type="component" value="Unassembled WGS sequence"/>
</dbReference>
<sequence>MPEIHRGDRRVLLILVLVALALRIAYIIDISDSPHFKFPILDPYWYDAKARDVLSGDLLASSGSFRVPLYVYYVALAYLVFGLTYFGPLIMQALIGALSCALVFIIARKVFGRTAGVLAGAGFALYGMAIYSDGELQPTTIYMALMLGSVYFVLLALERRRSAYGLLAGACMGLAFLTRPDILPFAVLLLLALLLAFRGRGGVRVALLAASVLLCFMVLLGIRNHAAFGEFYVFSPQGAVNLYIGNARYADGKAAGIQASRFRRSA</sequence>
<reference evidence="10 11" key="1">
    <citation type="submission" date="2024-09" db="EMBL/GenBank/DDBJ databases">
        <authorList>
            <person name="D'Angelo T."/>
        </authorList>
    </citation>
    <scope>NUCLEOTIDE SEQUENCE [LARGE SCALE GENOMIC DNA]</scope>
    <source>
        <strain evidence="10">SAG AM-311-F02</strain>
    </source>
</reference>
<keyword evidence="6 8" id="KW-1133">Transmembrane helix</keyword>
<feature type="domain" description="Glycosyltransferase RgtA/B/C/D-like" evidence="9">
    <location>
        <begin position="68"/>
        <end position="218"/>
    </location>
</feature>
<evidence type="ECO:0000259" key="9">
    <source>
        <dbReference type="Pfam" id="PF13231"/>
    </source>
</evidence>
<evidence type="ECO:0000256" key="1">
    <source>
        <dbReference type="ARBA" id="ARBA00004651"/>
    </source>
</evidence>
<name>A0ABV6YNQ7_UNCEI</name>
<evidence type="ECO:0000256" key="2">
    <source>
        <dbReference type="ARBA" id="ARBA00022475"/>
    </source>
</evidence>
<keyword evidence="11" id="KW-1185">Reference proteome</keyword>
<evidence type="ECO:0000256" key="4">
    <source>
        <dbReference type="ARBA" id="ARBA00022679"/>
    </source>
</evidence>
<feature type="transmembrane region" description="Helical" evidence="8">
    <location>
        <begin position="164"/>
        <end position="197"/>
    </location>
</feature>
<organism evidence="10 11">
    <name type="scientific">Eiseniibacteriota bacterium</name>
    <dbReference type="NCBI Taxonomy" id="2212470"/>
    <lineage>
        <taxon>Bacteria</taxon>
        <taxon>Candidatus Eiseniibacteriota</taxon>
    </lineage>
</organism>
<dbReference type="EC" id="2.4.-.-" evidence="10"/>
<dbReference type="PANTHER" id="PTHR33908:SF11">
    <property type="entry name" value="MEMBRANE PROTEIN"/>
    <property type="match status" value="1"/>
</dbReference>
<keyword evidence="5 8" id="KW-0812">Transmembrane</keyword>
<evidence type="ECO:0000256" key="8">
    <source>
        <dbReference type="SAM" id="Phobius"/>
    </source>
</evidence>
<gene>
    <name evidence="10" type="ORF">ACFL2Z_02155</name>
</gene>
<evidence type="ECO:0000256" key="5">
    <source>
        <dbReference type="ARBA" id="ARBA00022692"/>
    </source>
</evidence>
<evidence type="ECO:0000256" key="3">
    <source>
        <dbReference type="ARBA" id="ARBA00022676"/>
    </source>
</evidence>
<evidence type="ECO:0000313" key="11">
    <source>
        <dbReference type="Proteomes" id="UP001594288"/>
    </source>
</evidence>
<protein>
    <submittedName>
        <fullName evidence="10">ArnT family glycosyltransferase</fullName>
        <ecNumber evidence="10">2.4.-.-</ecNumber>
    </submittedName>
</protein>
<feature type="transmembrane region" description="Helical" evidence="8">
    <location>
        <begin position="203"/>
        <end position="222"/>
    </location>
</feature>
<dbReference type="GO" id="GO:0016757">
    <property type="term" value="F:glycosyltransferase activity"/>
    <property type="evidence" value="ECO:0007669"/>
    <property type="project" value="UniProtKB-KW"/>
</dbReference>
<evidence type="ECO:0000313" key="10">
    <source>
        <dbReference type="EMBL" id="MFC1799697.1"/>
    </source>
</evidence>
<feature type="transmembrane region" description="Helical" evidence="8">
    <location>
        <begin position="141"/>
        <end position="157"/>
    </location>
</feature>
<proteinExistence type="predicted"/>
<comment type="caution">
    <text evidence="10">The sequence shown here is derived from an EMBL/GenBank/DDBJ whole genome shotgun (WGS) entry which is preliminary data.</text>
</comment>
<feature type="transmembrane region" description="Helical" evidence="8">
    <location>
        <begin position="110"/>
        <end position="129"/>
    </location>
</feature>